<evidence type="ECO:0000256" key="8">
    <source>
        <dbReference type="ARBA" id="ARBA00023211"/>
    </source>
</evidence>
<evidence type="ECO:0000256" key="1">
    <source>
        <dbReference type="ARBA" id="ARBA00022722"/>
    </source>
</evidence>
<evidence type="ECO:0000256" key="4">
    <source>
        <dbReference type="ARBA" id="ARBA00022801"/>
    </source>
</evidence>
<dbReference type="CDD" id="cd09721">
    <property type="entry name" value="Cas1_I-C"/>
    <property type="match status" value="1"/>
</dbReference>
<dbReference type="GO" id="GO:0004520">
    <property type="term" value="F:DNA endonuclease activity"/>
    <property type="evidence" value="ECO:0007669"/>
    <property type="project" value="InterPro"/>
</dbReference>
<name>A0A511N092_DEIC1</name>
<keyword evidence="7 10" id="KW-0238">DNA-binding</keyword>
<comment type="function">
    <text evidence="10">CRISPR (clustered regularly interspaced short palindromic repeat), is an adaptive immune system that provides protection against mobile genetic elements (viruses, transposable elements and conjugative plasmids). CRISPR clusters contain spacers, sequences complementary to antecedent mobile elements, and target invading nucleic acids. CRISPR clusters are transcribed and processed into CRISPR RNA (crRNA). Acts as a dsDNA endonuclease. Involved in the integration of spacer DNA into the CRISPR cassette.</text>
</comment>
<sequence length="337" mass="38354">MQTLLNTLYIQTQGTYLNLDHETIKIQLEGQTRQHVPLHHISGVCVFGNVSISPFLIHKCAREGKTITWLTETGRFQARTEGPISGNVLLRQAQHLALSNPEQTHRIALQFVLGKLQNSRAVLQRHKRDYPDSELEAPIQSLQSSIRSLQNCSHLDTLRGIEGNAGADYFSVFPVLIRNGQFHFTDRNKRPPRDATNALLSFIYALLTSDCSSAIQAVGMDPQLGYLHVLRPGRPALALDLMEEFRSWFADRLALSLINRQQIQPQHFEERPGGAVLLNDTGRKEVLMAYQKRKQESLLHPLFKNPIPIGLIFHVQARLLARHLRGDLDLYPPYRWK</sequence>
<evidence type="ECO:0000256" key="10">
    <source>
        <dbReference type="HAMAP-Rule" id="MF_01470"/>
    </source>
</evidence>
<dbReference type="InterPro" id="IPR042211">
    <property type="entry name" value="CRISPR-assoc_Cas1_N"/>
</dbReference>
<evidence type="ECO:0000256" key="9">
    <source>
        <dbReference type="ARBA" id="ARBA00038592"/>
    </source>
</evidence>
<feature type="binding site" evidence="10">
    <location>
        <position position="162"/>
    </location>
    <ligand>
        <name>Mn(2+)</name>
        <dbReference type="ChEBI" id="CHEBI:29035"/>
    </ligand>
</feature>
<dbReference type="Proteomes" id="UP000321306">
    <property type="component" value="Unassembled WGS sequence"/>
</dbReference>
<evidence type="ECO:0000256" key="5">
    <source>
        <dbReference type="ARBA" id="ARBA00022842"/>
    </source>
</evidence>
<reference evidence="11 12" key="1">
    <citation type="submission" date="2019-07" db="EMBL/GenBank/DDBJ databases">
        <title>Whole genome shotgun sequence of Deinococcus cellulosilyticus NBRC 106333.</title>
        <authorList>
            <person name="Hosoyama A."/>
            <person name="Uohara A."/>
            <person name="Ohji S."/>
            <person name="Ichikawa N."/>
        </authorList>
    </citation>
    <scope>NUCLEOTIDE SEQUENCE [LARGE SCALE GENOMIC DNA]</scope>
    <source>
        <strain evidence="11 12">NBRC 106333</strain>
    </source>
</reference>
<accession>A0A511N092</accession>
<dbReference type="RefSeq" id="WP_146884132.1">
    <property type="nucleotide sequence ID" value="NZ_BJXB01000007.1"/>
</dbReference>
<keyword evidence="4 10" id="KW-0378">Hydrolase</keyword>
<dbReference type="GO" id="GO:0043571">
    <property type="term" value="P:maintenance of CRISPR repeat elements"/>
    <property type="evidence" value="ECO:0007669"/>
    <property type="project" value="UniProtKB-UniRule"/>
</dbReference>
<dbReference type="GO" id="GO:0051607">
    <property type="term" value="P:defense response to virus"/>
    <property type="evidence" value="ECO:0007669"/>
    <property type="project" value="UniProtKB-UniRule"/>
</dbReference>
<dbReference type="OrthoDB" id="9803119at2"/>
<dbReference type="EMBL" id="BJXB01000007">
    <property type="protein sequence ID" value="GEM46315.1"/>
    <property type="molecule type" value="Genomic_DNA"/>
</dbReference>
<dbReference type="NCBIfam" id="TIGR00287">
    <property type="entry name" value="cas1"/>
    <property type="match status" value="1"/>
</dbReference>
<dbReference type="InterPro" id="IPR042206">
    <property type="entry name" value="CRISPR-assoc_Cas1_C"/>
</dbReference>
<evidence type="ECO:0000256" key="6">
    <source>
        <dbReference type="ARBA" id="ARBA00023118"/>
    </source>
</evidence>
<keyword evidence="1 10" id="KW-0540">Nuclease</keyword>
<feature type="binding site" evidence="10">
    <location>
        <position position="228"/>
    </location>
    <ligand>
        <name>Mn(2+)</name>
        <dbReference type="ChEBI" id="CHEBI:29035"/>
    </ligand>
</feature>
<dbReference type="InterPro" id="IPR050646">
    <property type="entry name" value="Cas1"/>
</dbReference>
<keyword evidence="12" id="KW-1185">Reference proteome</keyword>
<dbReference type="NCBIfam" id="TIGR03640">
    <property type="entry name" value="cas1_DVULG"/>
    <property type="match status" value="1"/>
</dbReference>
<gene>
    <name evidence="11" type="primary">cas1-1</name>
    <name evidence="10" type="synonym">cas1</name>
    <name evidence="11" type="ORF">DC3_19500</name>
</gene>
<organism evidence="11 12">
    <name type="scientific">Deinococcus cellulosilyticus (strain DSM 18568 / NBRC 106333 / KACC 11606 / 5516J-15)</name>
    <dbReference type="NCBI Taxonomy" id="1223518"/>
    <lineage>
        <taxon>Bacteria</taxon>
        <taxon>Thermotogati</taxon>
        <taxon>Deinococcota</taxon>
        <taxon>Deinococci</taxon>
        <taxon>Deinococcales</taxon>
        <taxon>Deinococcaceae</taxon>
        <taxon>Deinococcus</taxon>
    </lineage>
</organism>
<keyword evidence="6 10" id="KW-0051">Antiviral defense</keyword>
<keyword evidence="5 10" id="KW-0460">Magnesium</keyword>
<dbReference type="HAMAP" id="MF_01470">
    <property type="entry name" value="Cas1"/>
    <property type="match status" value="1"/>
</dbReference>
<dbReference type="GO" id="GO:0016787">
    <property type="term" value="F:hydrolase activity"/>
    <property type="evidence" value="ECO:0007669"/>
    <property type="project" value="UniProtKB-KW"/>
</dbReference>
<dbReference type="GO" id="GO:0003677">
    <property type="term" value="F:DNA binding"/>
    <property type="evidence" value="ECO:0007669"/>
    <property type="project" value="UniProtKB-KW"/>
</dbReference>
<dbReference type="GO" id="GO:0046872">
    <property type="term" value="F:metal ion binding"/>
    <property type="evidence" value="ECO:0007669"/>
    <property type="project" value="UniProtKB-UniRule"/>
</dbReference>
<dbReference type="PANTHER" id="PTHR34353:SF2">
    <property type="entry name" value="CRISPR-ASSOCIATED ENDONUCLEASE CAS1 1"/>
    <property type="match status" value="1"/>
</dbReference>
<dbReference type="Gene3D" id="3.100.10.20">
    <property type="entry name" value="CRISPR-associated endonuclease Cas1, N-terminal domain"/>
    <property type="match status" value="1"/>
</dbReference>
<dbReference type="AlphaFoldDB" id="A0A511N092"/>
<evidence type="ECO:0000256" key="3">
    <source>
        <dbReference type="ARBA" id="ARBA00022759"/>
    </source>
</evidence>
<keyword evidence="3 10" id="KW-0255">Endonuclease</keyword>
<comment type="subunit">
    <text evidence="9 10">Homodimer, forms a heterotetramer with a Cas2 homodimer.</text>
</comment>
<protein>
    <recommendedName>
        <fullName evidence="10">CRISPR-associated endonuclease Cas1</fullName>
        <ecNumber evidence="10">3.1.-.-</ecNumber>
    </recommendedName>
</protein>
<dbReference type="Gene3D" id="1.20.120.920">
    <property type="entry name" value="CRISPR-associated endonuclease Cas1, C-terminal domain"/>
    <property type="match status" value="1"/>
</dbReference>
<evidence type="ECO:0000313" key="12">
    <source>
        <dbReference type="Proteomes" id="UP000321306"/>
    </source>
</evidence>
<keyword evidence="2 10" id="KW-0479">Metal-binding</keyword>
<dbReference type="EC" id="3.1.-.-" evidence="10"/>
<dbReference type="InterPro" id="IPR019856">
    <property type="entry name" value="CRISPR-assoc_Cas1_DVULG"/>
</dbReference>
<dbReference type="Pfam" id="PF01867">
    <property type="entry name" value="Cas_Cas1"/>
    <property type="match status" value="1"/>
</dbReference>
<comment type="cofactor">
    <cofactor evidence="10">
        <name>Mg(2+)</name>
        <dbReference type="ChEBI" id="CHEBI:18420"/>
    </cofactor>
    <cofactor evidence="10">
        <name>Mn(2+)</name>
        <dbReference type="ChEBI" id="CHEBI:29035"/>
    </cofactor>
</comment>
<evidence type="ECO:0000313" key="11">
    <source>
        <dbReference type="EMBL" id="GEM46315.1"/>
    </source>
</evidence>
<proteinExistence type="inferred from homology"/>
<evidence type="ECO:0000256" key="7">
    <source>
        <dbReference type="ARBA" id="ARBA00023125"/>
    </source>
</evidence>
<evidence type="ECO:0000256" key="2">
    <source>
        <dbReference type="ARBA" id="ARBA00022723"/>
    </source>
</evidence>
<comment type="similarity">
    <text evidence="10">Belongs to the CRISPR-associated endonuclease Cas1 family.</text>
</comment>
<dbReference type="InterPro" id="IPR002729">
    <property type="entry name" value="CRISPR-assoc_Cas1"/>
</dbReference>
<feature type="binding site" evidence="10">
    <location>
        <position position="243"/>
    </location>
    <ligand>
        <name>Mn(2+)</name>
        <dbReference type="ChEBI" id="CHEBI:29035"/>
    </ligand>
</feature>
<keyword evidence="8 10" id="KW-0464">Manganese</keyword>
<dbReference type="PANTHER" id="PTHR34353">
    <property type="entry name" value="CRISPR-ASSOCIATED ENDONUCLEASE CAS1 1"/>
    <property type="match status" value="1"/>
</dbReference>
<comment type="caution">
    <text evidence="11">The sequence shown here is derived from an EMBL/GenBank/DDBJ whole genome shotgun (WGS) entry which is preliminary data.</text>
</comment>